<protein>
    <submittedName>
        <fullName evidence="1">Uncharacterized protein</fullName>
    </submittedName>
</protein>
<proteinExistence type="predicted"/>
<evidence type="ECO:0000313" key="2">
    <source>
        <dbReference type="Proteomes" id="UP000031668"/>
    </source>
</evidence>
<dbReference type="Proteomes" id="UP000031668">
    <property type="component" value="Unassembled WGS sequence"/>
</dbReference>
<name>A0A0C2N2M8_THEKT</name>
<sequence length="137" mass="15725">MTRLPGDIVQEDEVSERKKVKHTEDISFGHLYSNEKKIKENNKDVLGREETFGHFDSELENIFMTTKVNETANKINTRIYVPIRSSNQTPNLRQPIHPSPPNIRYIGRAAKCDHPAYTDEFQGSKLRTDDVVLSISP</sequence>
<evidence type="ECO:0000313" key="1">
    <source>
        <dbReference type="EMBL" id="KII73911.1"/>
    </source>
</evidence>
<accession>A0A0C2N2M8</accession>
<dbReference type="AlphaFoldDB" id="A0A0C2N2M8"/>
<keyword evidence="2" id="KW-1185">Reference proteome</keyword>
<reference evidence="1 2" key="1">
    <citation type="journal article" date="2014" name="Genome Biol. Evol.">
        <title>The genome of the myxosporean Thelohanellus kitauei shows adaptations to nutrient acquisition within its fish host.</title>
        <authorList>
            <person name="Yang Y."/>
            <person name="Xiong J."/>
            <person name="Zhou Z."/>
            <person name="Huo F."/>
            <person name="Miao W."/>
            <person name="Ran C."/>
            <person name="Liu Y."/>
            <person name="Zhang J."/>
            <person name="Feng J."/>
            <person name="Wang M."/>
            <person name="Wang M."/>
            <person name="Wang L."/>
            <person name="Yao B."/>
        </authorList>
    </citation>
    <scope>NUCLEOTIDE SEQUENCE [LARGE SCALE GENOMIC DNA]</scope>
    <source>
        <strain evidence="1">Wuqing</strain>
    </source>
</reference>
<gene>
    <name evidence="1" type="ORF">RF11_15613</name>
</gene>
<comment type="caution">
    <text evidence="1">The sequence shown here is derived from an EMBL/GenBank/DDBJ whole genome shotgun (WGS) entry which is preliminary data.</text>
</comment>
<dbReference type="EMBL" id="JWZT01000607">
    <property type="protein sequence ID" value="KII73911.1"/>
    <property type="molecule type" value="Genomic_DNA"/>
</dbReference>
<organism evidence="1 2">
    <name type="scientific">Thelohanellus kitauei</name>
    <name type="common">Myxosporean</name>
    <dbReference type="NCBI Taxonomy" id="669202"/>
    <lineage>
        <taxon>Eukaryota</taxon>
        <taxon>Metazoa</taxon>
        <taxon>Cnidaria</taxon>
        <taxon>Myxozoa</taxon>
        <taxon>Myxosporea</taxon>
        <taxon>Bivalvulida</taxon>
        <taxon>Platysporina</taxon>
        <taxon>Myxobolidae</taxon>
        <taxon>Thelohanellus</taxon>
    </lineage>
</organism>